<dbReference type="SUPFAM" id="SSF53474">
    <property type="entry name" value="alpha/beta-Hydrolases"/>
    <property type="match status" value="1"/>
</dbReference>
<feature type="domain" description="Phospholipase/carboxylesterase/thioesterase" evidence="2">
    <location>
        <begin position="160"/>
        <end position="275"/>
    </location>
</feature>
<accession>A0AAD5TCB7</accession>
<dbReference type="EMBL" id="JADGJH010000019">
    <property type="protein sequence ID" value="KAJ3142028.1"/>
    <property type="molecule type" value="Genomic_DNA"/>
</dbReference>
<dbReference type="PANTHER" id="PTHR10655">
    <property type="entry name" value="LYSOPHOSPHOLIPASE-RELATED"/>
    <property type="match status" value="1"/>
</dbReference>
<comment type="caution">
    <text evidence="3">The sequence shown here is derived from an EMBL/GenBank/DDBJ whole genome shotgun (WGS) entry which is preliminary data.</text>
</comment>
<dbReference type="PANTHER" id="PTHR10655:SF67">
    <property type="entry name" value="PHOSPHOLIPASE_CARBOXYLESTERASE SUPERFAMILY (AFU_ORTHOLOGUE AFUA_5G09340)"/>
    <property type="match status" value="1"/>
</dbReference>
<evidence type="ECO:0000259" key="2">
    <source>
        <dbReference type="Pfam" id="PF02230"/>
    </source>
</evidence>
<evidence type="ECO:0000313" key="4">
    <source>
        <dbReference type="Proteomes" id="UP001211907"/>
    </source>
</evidence>
<dbReference type="GO" id="GO:0008474">
    <property type="term" value="F:palmitoyl-(protein) hydrolase activity"/>
    <property type="evidence" value="ECO:0007669"/>
    <property type="project" value="TreeGrafter"/>
</dbReference>
<evidence type="ECO:0000313" key="3">
    <source>
        <dbReference type="EMBL" id="KAJ3142028.1"/>
    </source>
</evidence>
<comment type="similarity">
    <text evidence="1">Belongs to the AB hydrolase superfamily. AB hydrolase 2 family.</text>
</comment>
<evidence type="ECO:0000256" key="1">
    <source>
        <dbReference type="ARBA" id="ARBA00006499"/>
    </source>
</evidence>
<dbReference type="InterPro" id="IPR003140">
    <property type="entry name" value="PLipase/COase/thioEstase"/>
</dbReference>
<dbReference type="Pfam" id="PF02230">
    <property type="entry name" value="Abhydrolase_2"/>
    <property type="match status" value="1"/>
</dbReference>
<organism evidence="3 4">
    <name type="scientific">Physocladia obscura</name>
    <dbReference type="NCBI Taxonomy" id="109957"/>
    <lineage>
        <taxon>Eukaryota</taxon>
        <taxon>Fungi</taxon>
        <taxon>Fungi incertae sedis</taxon>
        <taxon>Chytridiomycota</taxon>
        <taxon>Chytridiomycota incertae sedis</taxon>
        <taxon>Chytridiomycetes</taxon>
        <taxon>Chytridiales</taxon>
        <taxon>Chytriomycetaceae</taxon>
        <taxon>Physocladia</taxon>
    </lineage>
</organism>
<dbReference type="InterPro" id="IPR050565">
    <property type="entry name" value="LYPA1-2/EST-like"/>
</dbReference>
<dbReference type="AlphaFoldDB" id="A0AAD5TCB7"/>
<dbReference type="GO" id="GO:0005737">
    <property type="term" value="C:cytoplasm"/>
    <property type="evidence" value="ECO:0007669"/>
    <property type="project" value="TreeGrafter"/>
</dbReference>
<reference evidence="3" key="1">
    <citation type="submission" date="2020-05" db="EMBL/GenBank/DDBJ databases">
        <title>Phylogenomic resolution of chytrid fungi.</title>
        <authorList>
            <person name="Stajich J.E."/>
            <person name="Amses K."/>
            <person name="Simmons R."/>
            <person name="Seto K."/>
            <person name="Myers J."/>
            <person name="Bonds A."/>
            <person name="Quandt C.A."/>
            <person name="Barry K."/>
            <person name="Liu P."/>
            <person name="Grigoriev I."/>
            <person name="Longcore J.E."/>
            <person name="James T.Y."/>
        </authorList>
    </citation>
    <scope>NUCLEOTIDE SEQUENCE</scope>
    <source>
        <strain evidence="3">JEL0513</strain>
    </source>
</reference>
<keyword evidence="4" id="KW-1185">Reference proteome</keyword>
<proteinExistence type="inferred from homology"/>
<dbReference type="GO" id="GO:0052689">
    <property type="term" value="F:carboxylic ester hydrolase activity"/>
    <property type="evidence" value="ECO:0007669"/>
    <property type="project" value="TreeGrafter"/>
</dbReference>
<dbReference type="InterPro" id="IPR029058">
    <property type="entry name" value="AB_hydrolase_fold"/>
</dbReference>
<sequence length="297" mass="32134">MNLPHTTSAGPYRKPPLLASEYPSLEFSYAGSADGIDQHLLILLHGLGDTHGNFMQFGKRMELPQTAVLAVGGPFRLVPDAAGSYRFDSSDVGGGSNSGGSVTGSSEDAWLVNGRTWVPSFHPDGREVDLSSLLGQTGLATTRTLLLGLVRLCVRRWGVDRVLVFGFAQGGVVAVDLILALAESDAVRVPVVSVCGWLPAPPHPSPSPPSTQQASVLIIHGENDVSISKEIQFKYEAYLRSRLPNKDSLKIARIPGKDHCLPGKDRNEMRHILAFFASHMILRNIQLESMADVYEVK</sequence>
<name>A0AAD5TCB7_9FUNG</name>
<gene>
    <name evidence="3" type="ORF">HK100_003546</name>
</gene>
<protein>
    <recommendedName>
        <fullName evidence="2">Phospholipase/carboxylesterase/thioesterase domain-containing protein</fullName>
    </recommendedName>
</protein>
<dbReference type="Proteomes" id="UP001211907">
    <property type="component" value="Unassembled WGS sequence"/>
</dbReference>
<dbReference type="Gene3D" id="3.40.50.1820">
    <property type="entry name" value="alpha/beta hydrolase"/>
    <property type="match status" value="1"/>
</dbReference>